<dbReference type="GO" id="GO:0003700">
    <property type="term" value="F:DNA-binding transcription factor activity"/>
    <property type="evidence" value="ECO:0007669"/>
    <property type="project" value="InterPro"/>
</dbReference>
<dbReference type="PROSITE" id="PS00041">
    <property type="entry name" value="HTH_ARAC_FAMILY_1"/>
    <property type="match status" value="1"/>
</dbReference>
<dbReference type="PANTHER" id="PTHR43280:SF29">
    <property type="entry name" value="ARAC-FAMILY TRANSCRIPTIONAL REGULATOR"/>
    <property type="match status" value="1"/>
</dbReference>
<dbReference type="GO" id="GO:0043565">
    <property type="term" value="F:sequence-specific DNA binding"/>
    <property type="evidence" value="ECO:0007669"/>
    <property type="project" value="InterPro"/>
</dbReference>
<feature type="transmembrane region" description="Helical" evidence="4">
    <location>
        <begin position="101"/>
        <end position="124"/>
    </location>
</feature>
<dbReference type="OrthoDB" id="9779074at2"/>
<keyword evidence="1" id="KW-0805">Transcription regulation</keyword>
<dbReference type="AlphaFoldDB" id="A0A1M4Y0N1"/>
<proteinExistence type="predicted"/>
<keyword evidence="7" id="KW-1185">Reference proteome</keyword>
<name>A0A1M4Y0N1_9FLAO</name>
<protein>
    <submittedName>
        <fullName evidence="6">Helix-turn-helix domain-containing protein</fullName>
    </submittedName>
</protein>
<dbReference type="PANTHER" id="PTHR43280">
    <property type="entry name" value="ARAC-FAMILY TRANSCRIPTIONAL REGULATOR"/>
    <property type="match status" value="1"/>
</dbReference>
<evidence type="ECO:0000256" key="4">
    <source>
        <dbReference type="SAM" id="Phobius"/>
    </source>
</evidence>
<sequence length="375" mass="43900">MEENQSMGLMVLALYTLMLFAPFLLLVILLFKKNKEFHDKVLIAWLAVSVLNSFVEFIKITEPPNSIPILLDLNRIFLLSNLFFFHWYLKSLIKSEYKWCNNLVWTLLPSLLWSVACVVNWFFQQFFLKNGQSYNSLVLEYDHYIEWLEVPLIIGVIVIGIWAWSKLKEMLKYEENTSLSIHISNLRKVLLFLVSIYFIVVSWEYCLSKVLQNESIRLVCITFLLWLIVGLVIALGFYFLRQKSLYKKPKHYIYSNKAIEKLFGFIVDIMVNTKPYLNPSLTISELAVMLGETPQKVSEAIKLNTNQTFYSFINKYRVDEAKKLLQDPNYTSYTILSIGLEAGFNSKATFNRVFKNETGVTPSNYCYKVKCKERI</sequence>
<evidence type="ECO:0000256" key="1">
    <source>
        <dbReference type="ARBA" id="ARBA00023015"/>
    </source>
</evidence>
<dbReference type="EMBL" id="FQUX01000002">
    <property type="protein sequence ID" value="SHE99245.1"/>
    <property type="molecule type" value="Genomic_DNA"/>
</dbReference>
<gene>
    <name evidence="6" type="ORF">SAMN03080594_102269</name>
</gene>
<dbReference type="Gene3D" id="1.10.10.60">
    <property type="entry name" value="Homeodomain-like"/>
    <property type="match status" value="1"/>
</dbReference>
<evidence type="ECO:0000313" key="7">
    <source>
        <dbReference type="Proteomes" id="UP000184406"/>
    </source>
</evidence>
<evidence type="ECO:0000259" key="5">
    <source>
        <dbReference type="PROSITE" id="PS01124"/>
    </source>
</evidence>
<dbReference type="Proteomes" id="UP000184406">
    <property type="component" value="Unassembled WGS sequence"/>
</dbReference>
<feature type="domain" description="HTH araC/xylS-type" evidence="5">
    <location>
        <begin position="260"/>
        <end position="368"/>
    </location>
</feature>
<feature type="transmembrane region" description="Helical" evidence="4">
    <location>
        <begin position="67"/>
        <end position="89"/>
    </location>
</feature>
<dbReference type="Pfam" id="PF12833">
    <property type="entry name" value="HTH_18"/>
    <property type="match status" value="1"/>
</dbReference>
<dbReference type="SMART" id="SM00342">
    <property type="entry name" value="HTH_ARAC"/>
    <property type="match status" value="1"/>
</dbReference>
<accession>A0A1M4Y0N1</accession>
<dbReference type="InterPro" id="IPR018062">
    <property type="entry name" value="HTH_AraC-typ_CS"/>
</dbReference>
<dbReference type="InterPro" id="IPR018060">
    <property type="entry name" value="HTH_AraC"/>
</dbReference>
<keyword evidence="4" id="KW-1133">Transmembrane helix</keyword>
<dbReference type="PROSITE" id="PS01124">
    <property type="entry name" value="HTH_ARAC_FAMILY_2"/>
    <property type="match status" value="1"/>
</dbReference>
<keyword evidence="3" id="KW-0804">Transcription</keyword>
<evidence type="ECO:0000313" key="6">
    <source>
        <dbReference type="EMBL" id="SHE99245.1"/>
    </source>
</evidence>
<feature type="transmembrane region" description="Helical" evidence="4">
    <location>
        <begin position="144"/>
        <end position="164"/>
    </location>
</feature>
<evidence type="ECO:0000256" key="2">
    <source>
        <dbReference type="ARBA" id="ARBA00023125"/>
    </source>
</evidence>
<keyword evidence="4" id="KW-0812">Transmembrane</keyword>
<dbReference type="InterPro" id="IPR009057">
    <property type="entry name" value="Homeodomain-like_sf"/>
</dbReference>
<feature type="transmembrane region" description="Helical" evidence="4">
    <location>
        <begin position="12"/>
        <end position="31"/>
    </location>
</feature>
<reference evidence="7" key="1">
    <citation type="submission" date="2016-11" db="EMBL/GenBank/DDBJ databases">
        <authorList>
            <person name="Varghese N."/>
            <person name="Submissions S."/>
        </authorList>
    </citation>
    <scope>NUCLEOTIDE SEQUENCE [LARGE SCALE GENOMIC DNA]</scope>
    <source>
        <strain evidence="7">DSM 17539</strain>
    </source>
</reference>
<dbReference type="RefSeq" id="WP_072861117.1">
    <property type="nucleotide sequence ID" value="NZ_FQUX01000002.1"/>
</dbReference>
<keyword evidence="2" id="KW-0238">DNA-binding</keyword>
<feature type="transmembrane region" description="Helical" evidence="4">
    <location>
        <begin position="215"/>
        <end position="240"/>
    </location>
</feature>
<evidence type="ECO:0000256" key="3">
    <source>
        <dbReference type="ARBA" id="ARBA00023163"/>
    </source>
</evidence>
<feature type="transmembrane region" description="Helical" evidence="4">
    <location>
        <begin position="185"/>
        <end position="203"/>
    </location>
</feature>
<dbReference type="SUPFAM" id="SSF46689">
    <property type="entry name" value="Homeodomain-like"/>
    <property type="match status" value="1"/>
</dbReference>
<keyword evidence="4" id="KW-0472">Membrane</keyword>
<organism evidence="6 7">
    <name type="scientific">Arenibacter palladensis</name>
    <dbReference type="NCBI Taxonomy" id="237373"/>
    <lineage>
        <taxon>Bacteria</taxon>
        <taxon>Pseudomonadati</taxon>
        <taxon>Bacteroidota</taxon>
        <taxon>Flavobacteriia</taxon>
        <taxon>Flavobacteriales</taxon>
        <taxon>Flavobacteriaceae</taxon>
        <taxon>Arenibacter</taxon>
    </lineage>
</organism>